<dbReference type="Pfam" id="PF05761">
    <property type="entry name" value="5_nucleotid"/>
    <property type="match status" value="1"/>
</dbReference>
<keyword evidence="5" id="KW-0175">Coiled coil</keyword>
<dbReference type="PIRSF" id="PIRSF017434">
    <property type="entry name" value="Purine_5'-nucleotidase"/>
    <property type="match status" value="1"/>
</dbReference>
<organism evidence="6 7">
    <name type="scientific">Geothrix rubra</name>
    <dbReference type="NCBI Taxonomy" id="2927977"/>
    <lineage>
        <taxon>Bacteria</taxon>
        <taxon>Pseudomonadati</taxon>
        <taxon>Acidobacteriota</taxon>
        <taxon>Holophagae</taxon>
        <taxon>Holophagales</taxon>
        <taxon>Holophagaceae</taxon>
        <taxon>Geothrix</taxon>
    </lineage>
</organism>
<dbReference type="RefSeq" id="WP_285725015.1">
    <property type="nucleotide sequence ID" value="NZ_BSDD01000003.1"/>
</dbReference>
<dbReference type="CDD" id="cd07522">
    <property type="entry name" value="HAD_cN-II"/>
    <property type="match status" value="1"/>
</dbReference>
<accession>A0ABQ5Q770</accession>
<name>A0ABQ5Q770_9BACT</name>
<keyword evidence="7" id="KW-1185">Reference proteome</keyword>
<evidence type="ECO:0000256" key="3">
    <source>
        <dbReference type="ARBA" id="ARBA00022801"/>
    </source>
</evidence>
<evidence type="ECO:0000313" key="7">
    <source>
        <dbReference type="Proteomes" id="UP001165089"/>
    </source>
</evidence>
<dbReference type="InterPro" id="IPR023214">
    <property type="entry name" value="HAD_sf"/>
</dbReference>
<feature type="coiled-coil region" evidence="5">
    <location>
        <begin position="346"/>
        <end position="409"/>
    </location>
</feature>
<evidence type="ECO:0000256" key="2">
    <source>
        <dbReference type="ARBA" id="ARBA00022723"/>
    </source>
</evidence>
<dbReference type="EMBL" id="BSDD01000003">
    <property type="protein sequence ID" value="GLH70354.1"/>
    <property type="molecule type" value="Genomic_DNA"/>
</dbReference>
<gene>
    <name evidence="6" type="ORF">GETHPA_18870</name>
</gene>
<dbReference type="PANTHER" id="PTHR12103">
    <property type="entry name" value="5'-NUCLEOTIDASE DOMAIN-CONTAINING"/>
    <property type="match status" value="1"/>
</dbReference>
<evidence type="ECO:0000256" key="5">
    <source>
        <dbReference type="SAM" id="Coils"/>
    </source>
</evidence>
<dbReference type="InterPro" id="IPR016695">
    <property type="entry name" value="Pur_nucleotidase"/>
</dbReference>
<evidence type="ECO:0000256" key="4">
    <source>
        <dbReference type="ARBA" id="ARBA00022842"/>
    </source>
</evidence>
<dbReference type="InterPro" id="IPR008380">
    <property type="entry name" value="HAD-SF_hydro_IG_5-nucl"/>
</dbReference>
<keyword evidence="4" id="KW-0460">Magnesium</keyword>
<reference evidence="6 7" key="1">
    <citation type="journal article" date="2023" name="Antonie Van Leeuwenhoek">
        <title>Mesoterricola silvestris gen. nov., sp. nov., Mesoterricola sediminis sp. nov., Geothrix oryzae sp. nov., Geothrix edaphica sp. nov., Geothrix rubra sp. nov., and Geothrix limicola sp. nov., six novel members of Acidobacteriota isolated from soils.</title>
        <authorList>
            <person name="Itoh H."/>
            <person name="Sugisawa Y."/>
            <person name="Mise K."/>
            <person name="Xu Z."/>
            <person name="Kuniyasu M."/>
            <person name="Ushijima N."/>
            <person name="Kawano K."/>
            <person name="Kobayashi E."/>
            <person name="Shiratori Y."/>
            <person name="Masuda Y."/>
            <person name="Senoo K."/>
        </authorList>
    </citation>
    <scope>NUCLEOTIDE SEQUENCE [LARGE SCALE GENOMIC DNA]</scope>
    <source>
        <strain evidence="6 7">Red803</strain>
    </source>
</reference>
<dbReference type="PANTHER" id="PTHR12103:SF22">
    <property type="entry name" value="HAD-SUPERFAMILY HYDROLASE, SUBFAMILY IG, 5'-NUCLEOTIDASE"/>
    <property type="match status" value="1"/>
</dbReference>
<keyword evidence="2" id="KW-0479">Metal-binding</keyword>
<dbReference type="NCBIfam" id="TIGR02244">
    <property type="entry name" value="HAD-IG-Ncltidse"/>
    <property type="match status" value="1"/>
</dbReference>
<keyword evidence="3" id="KW-0378">Hydrolase</keyword>
<evidence type="ECO:0000313" key="6">
    <source>
        <dbReference type="EMBL" id="GLH70354.1"/>
    </source>
</evidence>
<evidence type="ECO:0000256" key="1">
    <source>
        <dbReference type="ARBA" id="ARBA00009589"/>
    </source>
</evidence>
<dbReference type="Proteomes" id="UP001165089">
    <property type="component" value="Unassembled WGS sequence"/>
</dbReference>
<proteinExistence type="inferred from homology"/>
<sequence length="487" mass="54269">MDDASSLPTPPRGRGIFCNRTLNLRSVRAVGYDMDYTLVDYRVAAFEQMVYAQARERLASEGWPVADLAFDPRMVARGLVIDTELGNLVKANRFGFVKRAMHGTRMLEFAEQRDAYAETLVDLGDPRWVFLNTLFSLSEGCLYAQAVDLLDRGALPRPFEYASLYRHVRARVDAQHLEGHLKAEIAASPEKYVVLDPEAALALLDQKAAGKKLLLITNSEWGFTAKMMAYAYDRFLPEGMTWRQLFDLVIVAARKPAFFTERSPFFQVVTEDGLLRPMDGPLAPGQAYLGGSAAQVERDLGISGDEILYVGDHMFGDVHVSKRALSWRTALVLRELEGEVAALEGFQETEQRLVAMMREKEAMEARLSRTRLALQRLRAGYGPAPTGDAARLEARIHDLRGQLVALDAEIAPLAKSGTELVNPRWGLLTRAGNDKSHLTRQIERYADIYTSRVSNFLYATPFAYFRSPRGNLPHDPGLAAAAPEPGT</sequence>
<dbReference type="Gene3D" id="3.40.50.1000">
    <property type="entry name" value="HAD superfamily/HAD-like"/>
    <property type="match status" value="1"/>
</dbReference>
<dbReference type="InterPro" id="IPR036412">
    <property type="entry name" value="HAD-like_sf"/>
</dbReference>
<comment type="caution">
    <text evidence="6">The sequence shown here is derived from an EMBL/GenBank/DDBJ whole genome shotgun (WGS) entry which is preliminary data.</text>
</comment>
<protein>
    <submittedName>
        <fullName evidence="6">Haloacid dehalogenase</fullName>
    </submittedName>
</protein>
<comment type="similarity">
    <text evidence="1">Belongs to the 5'(3')-deoxyribonucleotidase family.</text>
</comment>
<dbReference type="SUPFAM" id="SSF56784">
    <property type="entry name" value="HAD-like"/>
    <property type="match status" value="1"/>
</dbReference>